<name>A0AAE3T8X7_9RHOB</name>
<comment type="caution">
    <text evidence="4">The sequence shown here is derived from an EMBL/GenBank/DDBJ whole genome shotgun (WGS) entry which is preliminary data.</text>
</comment>
<dbReference type="EMBL" id="JARGYC010000008">
    <property type="protein sequence ID" value="MDF0599995.1"/>
    <property type="molecule type" value="Genomic_DNA"/>
</dbReference>
<dbReference type="InterPro" id="IPR050490">
    <property type="entry name" value="Bact_solute-bd_prot1"/>
</dbReference>
<proteinExistence type="inferred from homology"/>
<organism evidence="4 5">
    <name type="scientific">Psychromarinibacter sediminicola</name>
    <dbReference type="NCBI Taxonomy" id="3033385"/>
    <lineage>
        <taxon>Bacteria</taxon>
        <taxon>Pseudomonadati</taxon>
        <taxon>Pseudomonadota</taxon>
        <taxon>Alphaproteobacteria</taxon>
        <taxon>Rhodobacterales</taxon>
        <taxon>Paracoccaceae</taxon>
        <taxon>Psychromarinibacter</taxon>
    </lineage>
</organism>
<protein>
    <submittedName>
        <fullName evidence="4">Extracellular solute-binding protein</fullName>
    </submittedName>
</protein>
<dbReference type="Proteomes" id="UP001220964">
    <property type="component" value="Unassembled WGS sequence"/>
</dbReference>
<dbReference type="RefSeq" id="WP_275566141.1">
    <property type="nucleotide sequence ID" value="NZ_JARGYC010000008.1"/>
</dbReference>
<evidence type="ECO:0000313" key="4">
    <source>
        <dbReference type="EMBL" id="MDF0599995.1"/>
    </source>
</evidence>
<evidence type="ECO:0000256" key="3">
    <source>
        <dbReference type="SAM" id="SignalP"/>
    </source>
</evidence>
<dbReference type="PANTHER" id="PTHR43649:SF12">
    <property type="entry name" value="DIACETYLCHITOBIOSE BINDING PROTEIN DASA"/>
    <property type="match status" value="1"/>
</dbReference>
<dbReference type="Pfam" id="PF01547">
    <property type="entry name" value="SBP_bac_1"/>
    <property type="match status" value="1"/>
</dbReference>
<dbReference type="AlphaFoldDB" id="A0AAE3T8X7"/>
<evidence type="ECO:0000313" key="5">
    <source>
        <dbReference type="Proteomes" id="UP001220964"/>
    </source>
</evidence>
<accession>A0AAE3T8X7</accession>
<feature type="chain" id="PRO_5042251556" evidence="3">
    <location>
        <begin position="24"/>
        <end position="432"/>
    </location>
</feature>
<evidence type="ECO:0000256" key="1">
    <source>
        <dbReference type="ARBA" id="ARBA00004418"/>
    </source>
</evidence>
<dbReference type="InterPro" id="IPR006059">
    <property type="entry name" value="SBP"/>
</dbReference>
<reference evidence="4" key="1">
    <citation type="submission" date="2023-03" db="EMBL/GenBank/DDBJ databases">
        <title>Multiphase analysis and comparison of six strains from genera Psychromarinibacter, Lutimaribacter, and Maritimibacter, including a novel species: Psychromarinibacter sediminicola sp. nov.</title>
        <authorList>
            <person name="Wang Y.-H."/>
            <person name="Ye M.-Q."/>
            <person name="Du Z.-J."/>
        </authorList>
    </citation>
    <scope>NUCLEOTIDE SEQUENCE</scope>
    <source>
        <strain evidence="4">C21-152</strain>
    </source>
</reference>
<feature type="signal peptide" evidence="3">
    <location>
        <begin position="1"/>
        <end position="23"/>
    </location>
</feature>
<dbReference type="PANTHER" id="PTHR43649">
    <property type="entry name" value="ARABINOSE-BINDING PROTEIN-RELATED"/>
    <property type="match status" value="1"/>
</dbReference>
<dbReference type="SUPFAM" id="SSF53850">
    <property type="entry name" value="Periplasmic binding protein-like II"/>
    <property type="match status" value="1"/>
</dbReference>
<comment type="similarity">
    <text evidence="2">Belongs to the bacterial solute-binding protein 1 family.</text>
</comment>
<comment type="subcellular location">
    <subcellularLocation>
        <location evidence="1">Periplasm</location>
    </subcellularLocation>
</comment>
<keyword evidence="5" id="KW-1185">Reference proteome</keyword>
<dbReference type="GO" id="GO:0042597">
    <property type="term" value="C:periplasmic space"/>
    <property type="evidence" value="ECO:0007669"/>
    <property type="project" value="UniProtKB-SubCell"/>
</dbReference>
<keyword evidence="3" id="KW-0732">Signal</keyword>
<evidence type="ECO:0000256" key="2">
    <source>
        <dbReference type="ARBA" id="ARBA00008520"/>
    </source>
</evidence>
<sequence>MSTLKTILGTTALSVLAGTSAQAAEIDMLINQSPWLNGFIAMVEEYEAQSDNTINLDVTPFGGMLEKTRNSVRGSDGRYDLIALNAAGMAEFYAGGFLEPLTNIDDGFALNENILTFGGSTGWDSEAGGFSEDGDLLGVPINGNVNVLYYRTDLYEDAGLDVPETWDALLSNAKALASDDVYGFVPRAARDSILYNFTPYIFSHGGSFFADPSAGDYNVTIASPEALAALETYIELANEAGPPNSGAVAQAELIQLMSTGRGAHAIAVVAAYPVLNDPNNSIVAGKIGTALIPAAEGHEHASAAGHWVAAVPRNVSDEAKSAALDFLDWFQAKEQQLYYVQSGGIPVRDDLADSAGDNPSFAFLPAFSGNAAVSHMNMPLPEGSQIKDAISLFLNQAVIGEITPTEALNQAADEMYRILTEAGYDIDEPSKL</sequence>
<dbReference type="Gene3D" id="3.40.190.10">
    <property type="entry name" value="Periplasmic binding protein-like II"/>
    <property type="match status" value="2"/>
</dbReference>
<gene>
    <name evidence="4" type="ORF">P1J78_04555</name>
</gene>